<evidence type="ECO:0000313" key="3">
    <source>
        <dbReference type="EMBL" id="NYH16010.1"/>
    </source>
</evidence>
<dbReference type="AlphaFoldDB" id="A0A7Z0B0X0"/>
<feature type="transmembrane region" description="Helical" evidence="2">
    <location>
        <begin position="44"/>
        <end position="63"/>
    </location>
</feature>
<dbReference type="InterPro" id="IPR036259">
    <property type="entry name" value="MFS_trans_sf"/>
</dbReference>
<evidence type="ECO:0000256" key="2">
    <source>
        <dbReference type="SAM" id="Phobius"/>
    </source>
</evidence>
<name>A0A7Z0B0X0_9BURK</name>
<protein>
    <submittedName>
        <fullName evidence="3">Dipeptide/tripeptide permease</fullName>
    </submittedName>
</protein>
<keyword evidence="2" id="KW-0812">Transmembrane</keyword>
<comment type="caution">
    <text evidence="3">The sequence shown here is derived from an EMBL/GenBank/DDBJ whole genome shotgun (WGS) entry which is preliminary data.</text>
</comment>
<dbReference type="Gene3D" id="1.20.1250.20">
    <property type="entry name" value="MFS general substrate transporter like domains"/>
    <property type="match status" value="1"/>
</dbReference>
<dbReference type="EMBL" id="JACCAU010000001">
    <property type="protein sequence ID" value="NYH16010.1"/>
    <property type="molecule type" value="Genomic_DNA"/>
</dbReference>
<sequence length="94" mass="9957">MMGAYFVATGVSQYLGSVVANFAQMPAGNLDPLESLPLYTKLFTGLGWLAAAGALVAVLLLPLMRKLSREHQRCTDEARADARQNAAMSGAVAE</sequence>
<gene>
    <name evidence="3" type="ORF">GGD41_003238</name>
</gene>
<reference evidence="3 4" key="1">
    <citation type="submission" date="2020-07" db="EMBL/GenBank/DDBJ databases">
        <title>Exploring microbial biodiversity for novel pathways involved in the catabolism of aromatic compounds derived from lignin.</title>
        <authorList>
            <person name="Elkins J."/>
        </authorList>
    </citation>
    <scope>NUCLEOTIDE SEQUENCE [LARGE SCALE GENOMIC DNA]</scope>
    <source>
        <strain evidence="3 4">H2C3B</strain>
    </source>
</reference>
<proteinExistence type="predicted"/>
<organism evidence="3 4">
    <name type="scientific">Paraburkholderia bryophila</name>
    <dbReference type="NCBI Taxonomy" id="420952"/>
    <lineage>
        <taxon>Bacteria</taxon>
        <taxon>Pseudomonadati</taxon>
        <taxon>Pseudomonadota</taxon>
        <taxon>Betaproteobacteria</taxon>
        <taxon>Burkholderiales</taxon>
        <taxon>Burkholderiaceae</taxon>
        <taxon>Paraburkholderia</taxon>
    </lineage>
</organism>
<evidence type="ECO:0000256" key="1">
    <source>
        <dbReference type="SAM" id="MobiDB-lite"/>
    </source>
</evidence>
<dbReference type="Proteomes" id="UP000572540">
    <property type="component" value="Unassembled WGS sequence"/>
</dbReference>
<accession>A0A7Z0B0X0</accession>
<feature type="region of interest" description="Disordered" evidence="1">
    <location>
        <begin position="74"/>
        <end position="94"/>
    </location>
</feature>
<keyword evidence="2" id="KW-1133">Transmembrane helix</keyword>
<evidence type="ECO:0000313" key="4">
    <source>
        <dbReference type="Proteomes" id="UP000572540"/>
    </source>
</evidence>
<keyword evidence="2" id="KW-0472">Membrane</keyword>